<keyword evidence="2" id="KW-0378">Hydrolase</keyword>
<evidence type="ECO:0000313" key="3">
    <source>
        <dbReference type="EMBL" id="JAP90598.1"/>
    </source>
</evidence>
<dbReference type="PANTHER" id="PTHR11567">
    <property type="entry name" value="ACID PHOSPHATASE-RELATED"/>
    <property type="match status" value="1"/>
</dbReference>
<dbReference type="PANTHER" id="PTHR11567:SF110">
    <property type="entry name" value="2-PHOSPHOXYLOSE PHOSPHATASE 1"/>
    <property type="match status" value="1"/>
</dbReference>
<evidence type="ECO:0000256" key="1">
    <source>
        <dbReference type="ARBA" id="ARBA00005375"/>
    </source>
</evidence>
<proteinExistence type="inferred from homology"/>
<name>A0A146K2B3_9EUKA</name>
<comment type="similarity">
    <text evidence="1">Belongs to the histidine acid phosphatase family.</text>
</comment>
<dbReference type="EMBL" id="GDID01006008">
    <property type="protein sequence ID" value="JAP90598.1"/>
    <property type="molecule type" value="Transcribed_RNA"/>
</dbReference>
<dbReference type="SUPFAM" id="SSF53254">
    <property type="entry name" value="Phosphoglycerate mutase-like"/>
    <property type="match status" value="1"/>
</dbReference>
<dbReference type="InterPro" id="IPR050645">
    <property type="entry name" value="Histidine_acid_phosphatase"/>
</dbReference>
<accession>A0A146K2B3</accession>
<dbReference type="AlphaFoldDB" id="A0A146K2B3"/>
<sequence length="172" mass="19834">HGQRTPVFQKPEQKGTFTIEQFDDLAPLPPGCQHSNFGALTQLGVEQCLQLGQQLIQMYPQLNDLKVSEISFRSTPYSRTFYSACAVQKGMFNQIKTEVKIQMECKISIQNPQYKQIKHELKKLADSKAREKVDVSQIEKYLDVSKWTVEMLYDAIQTKKDLGQIIDDKIYQ</sequence>
<reference evidence="3" key="1">
    <citation type="submission" date="2015-07" db="EMBL/GenBank/DDBJ databases">
        <title>Adaptation to a free-living lifestyle via gene acquisitions in the diplomonad Trepomonas sp. PC1.</title>
        <authorList>
            <person name="Xu F."/>
            <person name="Jerlstrom-Hultqvist J."/>
            <person name="Kolisko M."/>
            <person name="Simpson A.G.B."/>
            <person name="Roger A.J."/>
            <person name="Svard S.G."/>
            <person name="Andersson J.O."/>
        </authorList>
    </citation>
    <scope>NUCLEOTIDE SEQUENCE</scope>
    <source>
        <strain evidence="3">PC1</strain>
    </source>
</reference>
<feature type="non-terminal residue" evidence="3">
    <location>
        <position position="172"/>
    </location>
</feature>
<dbReference type="GO" id="GO:0016791">
    <property type="term" value="F:phosphatase activity"/>
    <property type="evidence" value="ECO:0007669"/>
    <property type="project" value="TreeGrafter"/>
</dbReference>
<organism evidence="3">
    <name type="scientific">Trepomonas sp. PC1</name>
    <dbReference type="NCBI Taxonomy" id="1076344"/>
    <lineage>
        <taxon>Eukaryota</taxon>
        <taxon>Metamonada</taxon>
        <taxon>Diplomonadida</taxon>
        <taxon>Hexamitidae</taxon>
        <taxon>Hexamitinae</taxon>
        <taxon>Trepomonas</taxon>
    </lineage>
</organism>
<evidence type="ECO:0000256" key="2">
    <source>
        <dbReference type="ARBA" id="ARBA00022801"/>
    </source>
</evidence>
<dbReference type="InterPro" id="IPR029033">
    <property type="entry name" value="His_PPase_superfam"/>
</dbReference>
<dbReference type="InterPro" id="IPR000560">
    <property type="entry name" value="His_Pase_clade-2"/>
</dbReference>
<feature type="non-terminal residue" evidence="3">
    <location>
        <position position="1"/>
    </location>
</feature>
<dbReference type="Gene3D" id="3.40.50.1240">
    <property type="entry name" value="Phosphoglycerate mutase-like"/>
    <property type="match status" value="1"/>
</dbReference>
<protein>
    <submittedName>
        <fullName evidence="3">Histidine phosphatase superfamily (Branch 2) domain-containing protein</fullName>
    </submittedName>
</protein>
<gene>
    <name evidence="3" type="ORF">TPC1_20103</name>
</gene>
<dbReference type="Pfam" id="PF00328">
    <property type="entry name" value="His_Phos_2"/>
    <property type="match status" value="1"/>
</dbReference>